<dbReference type="EMBL" id="JAROCB010000004">
    <property type="protein sequence ID" value="MDN4598654.1"/>
    <property type="molecule type" value="Genomic_DNA"/>
</dbReference>
<evidence type="ECO:0000259" key="1">
    <source>
        <dbReference type="Pfam" id="PF12697"/>
    </source>
</evidence>
<feature type="domain" description="AB hydrolase-1" evidence="1">
    <location>
        <begin position="3"/>
        <end position="227"/>
    </location>
</feature>
<dbReference type="InterPro" id="IPR000073">
    <property type="entry name" value="AB_hydrolase_1"/>
</dbReference>
<dbReference type="InterPro" id="IPR029058">
    <property type="entry name" value="AB_hydrolase_fold"/>
</dbReference>
<dbReference type="GO" id="GO:0016787">
    <property type="term" value="F:hydrolase activity"/>
    <property type="evidence" value="ECO:0007669"/>
    <property type="project" value="UniProtKB-KW"/>
</dbReference>
<dbReference type="RefSeq" id="WP_301219999.1">
    <property type="nucleotide sequence ID" value="NZ_JAROCB010000004.1"/>
</dbReference>
<evidence type="ECO:0000313" key="3">
    <source>
        <dbReference type="Proteomes" id="UP001174210"/>
    </source>
</evidence>
<comment type="caution">
    <text evidence="2">The sequence shown here is derived from an EMBL/GenBank/DDBJ whole genome shotgun (WGS) entry which is preliminary data.</text>
</comment>
<sequence length="237" mass="25722">MEIILVPGFWLGADAWSEVTPALEQAGHHPHPITLPGLESRDANRSAIGVKEQVDAIVAEIDRVGDPSAHDVVLVGHSGGGPLSYAATSLRPERIARTVYVDSWPLGPGQAIAPDMTPVDGEVELLEWDEFDDADLIDLTDEQRDEFRRRAVPEPGAVPGDAIELADDPRRLAVPATIVSCEFTPADLRSWVDGGSPVLAEVGRLERLDIVELPTGHWPMFTRPTELGRLLAEIADR</sequence>
<keyword evidence="2" id="KW-0378">Hydrolase</keyword>
<gene>
    <name evidence="2" type="ORF">P5G59_15990</name>
</gene>
<dbReference type="Proteomes" id="UP001174210">
    <property type="component" value="Unassembled WGS sequence"/>
</dbReference>
<keyword evidence="3" id="KW-1185">Reference proteome</keyword>
<proteinExistence type="predicted"/>
<dbReference type="PANTHER" id="PTHR37017">
    <property type="entry name" value="AB HYDROLASE-1 DOMAIN-CONTAINING PROTEIN-RELATED"/>
    <property type="match status" value="1"/>
</dbReference>
<accession>A0ABT8J0P5</accession>
<dbReference type="Pfam" id="PF12697">
    <property type="entry name" value="Abhydrolase_6"/>
    <property type="match status" value="1"/>
</dbReference>
<organism evidence="2 3">
    <name type="scientific">Leifsonia virtsii</name>
    <dbReference type="NCBI Taxonomy" id="3035915"/>
    <lineage>
        <taxon>Bacteria</taxon>
        <taxon>Bacillati</taxon>
        <taxon>Actinomycetota</taxon>
        <taxon>Actinomycetes</taxon>
        <taxon>Micrococcales</taxon>
        <taxon>Microbacteriaceae</taxon>
        <taxon>Leifsonia</taxon>
    </lineage>
</organism>
<dbReference type="SUPFAM" id="SSF53474">
    <property type="entry name" value="alpha/beta-Hydrolases"/>
    <property type="match status" value="1"/>
</dbReference>
<dbReference type="InterPro" id="IPR052897">
    <property type="entry name" value="Sec-Metab_Biosynth_Hydrolase"/>
</dbReference>
<protein>
    <submittedName>
        <fullName evidence="2">Alpha/beta hydrolase</fullName>
    </submittedName>
</protein>
<dbReference type="Gene3D" id="3.40.50.1820">
    <property type="entry name" value="alpha/beta hydrolase"/>
    <property type="match status" value="1"/>
</dbReference>
<name>A0ABT8J0P5_9MICO</name>
<evidence type="ECO:0000313" key="2">
    <source>
        <dbReference type="EMBL" id="MDN4598654.1"/>
    </source>
</evidence>
<reference evidence="2" key="1">
    <citation type="submission" date="2023-03" db="EMBL/GenBank/DDBJ databases">
        <title>MT1 and MT2 Draft Genomes of Novel Species.</title>
        <authorList>
            <person name="Venkateswaran K."/>
        </authorList>
    </citation>
    <scope>NUCLEOTIDE SEQUENCE</scope>
    <source>
        <strain evidence="2">F6_8S_P_1A</strain>
    </source>
</reference>
<dbReference type="PANTHER" id="PTHR37017:SF11">
    <property type="entry name" value="ESTERASE_LIPASE_THIOESTERASE DOMAIN-CONTAINING PROTEIN"/>
    <property type="match status" value="1"/>
</dbReference>